<proteinExistence type="predicted"/>
<evidence type="ECO:0000313" key="1">
    <source>
        <dbReference type="EMBL" id="CAG8698215.1"/>
    </source>
</evidence>
<feature type="non-terminal residue" evidence="1">
    <location>
        <position position="1"/>
    </location>
</feature>
<dbReference type="Gene3D" id="3.30.70.270">
    <property type="match status" value="2"/>
</dbReference>
<organism evidence="1 2">
    <name type="scientific">Ambispora gerdemannii</name>
    <dbReference type="NCBI Taxonomy" id="144530"/>
    <lineage>
        <taxon>Eukaryota</taxon>
        <taxon>Fungi</taxon>
        <taxon>Fungi incertae sedis</taxon>
        <taxon>Mucoromycota</taxon>
        <taxon>Glomeromycotina</taxon>
        <taxon>Glomeromycetes</taxon>
        <taxon>Archaeosporales</taxon>
        <taxon>Ambisporaceae</taxon>
        <taxon>Ambispora</taxon>
    </lineage>
</organism>
<sequence length="109" mass="12910">LREAGLRLNVDKCHFCKEQLEFLGHIITQDGIQPDPAKVEKVKDFPQPTNITELRGFLGLASYYRRFIQEFSNIAEPMHKLLKKDQRYEWTRKHQEAFQKLKEKLINAP</sequence>
<dbReference type="SUPFAM" id="SSF56672">
    <property type="entry name" value="DNA/RNA polymerases"/>
    <property type="match status" value="1"/>
</dbReference>
<dbReference type="FunFam" id="3.30.70.270:FF:000045">
    <property type="entry name" value="Transposon Tf2-7 polyprotein"/>
    <property type="match status" value="1"/>
</dbReference>
<name>A0A9N9N357_9GLOM</name>
<gene>
    <name evidence="1" type="ORF">AGERDE_LOCUS13375</name>
</gene>
<dbReference type="Proteomes" id="UP000789831">
    <property type="component" value="Unassembled WGS sequence"/>
</dbReference>
<keyword evidence="2" id="KW-1185">Reference proteome</keyword>
<dbReference type="AlphaFoldDB" id="A0A9N9N357"/>
<dbReference type="InterPro" id="IPR043128">
    <property type="entry name" value="Rev_trsase/Diguanyl_cyclase"/>
</dbReference>
<accession>A0A9N9N357</accession>
<dbReference type="PANTHER" id="PTHR37984:SF5">
    <property type="entry name" value="PROTEIN NYNRIN-LIKE"/>
    <property type="match status" value="1"/>
</dbReference>
<comment type="caution">
    <text evidence="1">The sequence shown here is derived from an EMBL/GenBank/DDBJ whole genome shotgun (WGS) entry which is preliminary data.</text>
</comment>
<dbReference type="EMBL" id="CAJVPL010017234">
    <property type="protein sequence ID" value="CAG8698215.1"/>
    <property type="molecule type" value="Genomic_DNA"/>
</dbReference>
<dbReference type="InterPro" id="IPR050951">
    <property type="entry name" value="Retrovirus_Pol_polyprotein"/>
</dbReference>
<feature type="non-terminal residue" evidence="1">
    <location>
        <position position="109"/>
    </location>
</feature>
<reference evidence="1" key="1">
    <citation type="submission" date="2021-06" db="EMBL/GenBank/DDBJ databases">
        <authorList>
            <person name="Kallberg Y."/>
            <person name="Tangrot J."/>
            <person name="Rosling A."/>
        </authorList>
    </citation>
    <scope>NUCLEOTIDE SEQUENCE</scope>
    <source>
        <strain evidence="1">MT106</strain>
    </source>
</reference>
<evidence type="ECO:0000313" key="2">
    <source>
        <dbReference type="Proteomes" id="UP000789831"/>
    </source>
</evidence>
<dbReference type="OrthoDB" id="5593162at2759"/>
<dbReference type="InterPro" id="IPR043502">
    <property type="entry name" value="DNA/RNA_pol_sf"/>
</dbReference>
<dbReference type="PANTHER" id="PTHR37984">
    <property type="entry name" value="PROTEIN CBG26694"/>
    <property type="match status" value="1"/>
</dbReference>
<protein>
    <submittedName>
        <fullName evidence="1">11603_t:CDS:1</fullName>
    </submittedName>
</protein>